<dbReference type="AlphaFoldDB" id="A0A934IJD7"/>
<proteinExistence type="predicted"/>
<dbReference type="PANTHER" id="PTHR36215">
    <property type="entry name" value="BLL4998 PROTEIN"/>
    <property type="match status" value="1"/>
</dbReference>
<evidence type="ECO:0000313" key="2">
    <source>
        <dbReference type="Proteomes" id="UP000642488"/>
    </source>
</evidence>
<dbReference type="InterPro" id="IPR041088">
    <property type="entry name" value="RHH_8"/>
</dbReference>
<comment type="caution">
    <text evidence="1">The sequence shown here is derived from an EMBL/GenBank/DDBJ whole genome shotgun (WGS) entry which is preliminary data.</text>
</comment>
<dbReference type="Pfam" id="PF17723">
    <property type="entry name" value="RHH_8"/>
    <property type="match status" value="1"/>
</dbReference>
<organism evidence="1 2">
    <name type="scientific">Palleronia pontilimi</name>
    <dbReference type="NCBI Taxonomy" id="1964209"/>
    <lineage>
        <taxon>Bacteria</taxon>
        <taxon>Pseudomonadati</taxon>
        <taxon>Pseudomonadota</taxon>
        <taxon>Alphaproteobacteria</taxon>
        <taxon>Rhodobacterales</taxon>
        <taxon>Roseobacteraceae</taxon>
        <taxon>Palleronia</taxon>
    </lineage>
</organism>
<accession>A0A934IJD7</accession>
<dbReference type="InterPro" id="IPR010985">
    <property type="entry name" value="Ribbon_hlx_hlx"/>
</dbReference>
<dbReference type="CDD" id="cd22231">
    <property type="entry name" value="RHH_NikR_HicB-like"/>
    <property type="match status" value="1"/>
</dbReference>
<dbReference type="PANTHER" id="PTHR36215:SF1">
    <property type="entry name" value="BLL4998 PROTEIN"/>
    <property type="match status" value="1"/>
</dbReference>
<reference evidence="1" key="1">
    <citation type="submission" date="2020-12" db="EMBL/GenBank/DDBJ databases">
        <title>Bacterial taxonomy.</title>
        <authorList>
            <person name="Pan X."/>
        </authorList>
    </citation>
    <scope>NUCLEOTIDE SEQUENCE</scope>
    <source>
        <strain evidence="1">KCTC 52957</strain>
    </source>
</reference>
<dbReference type="GO" id="GO:0006355">
    <property type="term" value="P:regulation of DNA-templated transcription"/>
    <property type="evidence" value="ECO:0007669"/>
    <property type="project" value="InterPro"/>
</dbReference>
<dbReference type="Gene3D" id="1.10.1220.10">
    <property type="entry name" value="Met repressor-like"/>
    <property type="match status" value="1"/>
</dbReference>
<dbReference type="EMBL" id="JAEKPD010000013">
    <property type="protein sequence ID" value="MBJ3763640.1"/>
    <property type="molecule type" value="Genomic_DNA"/>
</dbReference>
<dbReference type="SUPFAM" id="SSF47598">
    <property type="entry name" value="Ribbon-helix-helix"/>
    <property type="match status" value="1"/>
</dbReference>
<name>A0A934IJD7_9RHOB</name>
<sequence length="138" mass="15118">MPKIHRLPDRSADTEKLTINLGHVDLGRIDLLVREGFYTNRSDFIRAAIRAQLVTDARAVEQSVARHQVEMGLIDLSRADLEAMRDAGETLHLRVLGLARIADDVSPELAAQVIGSLSVLGSLQAPTAVKSVLKDRMV</sequence>
<gene>
    <name evidence="1" type="ORF">ILP92_12860</name>
</gene>
<dbReference type="RefSeq" id="WP_198916816.1">
    <property type="nucleotide sequence ID" value="NZ_JAEKPD010000013.1"/>
</dbReference>
<evidence type="ECO:0000313" key="1">
    <source>
        <dbReference type="EMBL" id="MBJ3763640.1"/>
    </source>
</evidence>
<keyword evidence="2" id="KW-1185">Reference proteome</keyword>
<protein>
    <submittedName>
        <fullName evidence="1">CopG family transcriptional regulator</fullName>
    </submittedName>
</protein>
<dbReference type="InterPro" id="IPR013321">
    <property type="entry name" value="Arc_rbn_hlx_hlx"/>
</dbReference>
<dbReference type="Proteomes" id="UP000642488">
    <property type="component" value="Unassembled WGS sequence"/>
</dbReference>